<proteinExistence type="predicted"/>
<keyword evidence="3" id="KW-1185">Reference proteome</keyword>
<reference evidence="2 3" key="1">
    <citation type="submission" date="2021-07" db="EMBL/GenBank/DDBJ databases">
        <title>Genome data of Colletotrichum spaethianum.</title>
        <authorList>
            <person name="Utami Y.D."/>
            <person name="Hiruma K."/>
        </authorList>
    </citation>
    <scope>NUCLEOTIDE SEQUENCE [LARGE SCALE GENOMIC DNA]</scope>
    <source>
        <strain evidence="2 3">MAFF 242679</strain>
    </source>
</reference>
<evidence type="ECO:0000256" key="1">
    <source>
        <dbReference type="SAM" id="MobiDB-lite"/>
    </source>
</evidence>
<dbReference type="Proteomes" id="UP001055172">
    <property type="component" value="Unassembled WGS sequence"/>
</dbReference>
<dbReference type="AlphaFoldDB" id="A0AA37H063"/>
<protein>
    <submittedName>
        <fullName evidence="2">Uncharacterized protein</fullName>
    </submittedName>
</protein>
<organism evidence="2 3">
    <name type="scientific">Colletotrichum liriopes</name>
    <dbReference type="NCBI Taxonomy" id="708192"/>
    <lineage>
        <taxon>Eukaryota</taxon>
        <taxon>Fungi</taxon>
        <taxon>Dikarya</taxon>
        <taxon>Ascomycota</taxon>
        <taxon>Pezizomycotina</taxon>
        <taxon>Sordariomycetes</taxon>
        <taxon>Hypocreomycetidae</taxon>
        <taxon>Glomerellales</taxon>
        <taxon>Glomerellaceae</taxon>
        <taxon>Colletotrichum</taxon>
        <taxon>Colletotrichum spaethianum species complex</taxon>
    </lineage>
</organism>
<evidence type="ECO:0000313" key="3">
    <source>
        <dbReference type="Proteomes" id="UP001055172"/>
    </source>
</evidence>
<name>A0AA37H063_9PEZI</name>
<sequence length="200" mass="22572">MDAKTTADRALSARMVFRFRKHLLENHPESHMLTLIDEVDPDHAYFKFLGWDEPGPEGEPEWRCSWDPSCKGTGYFGSWMNSAMRRWREQWAESQEAEVPLQATTSSALEVETRQVHHDGDRKGATSDERTAPAAKSDNAGNVAPVVTAARPEDAVSQLLRGLAIMPVGASTAKTERHHHRDAPAFQDVQEPPRWRWEVS</sequence>
<feature type="compositionally biased region" description="Basic and acidic residues" evidence="1">
    <location>
        <begin position="191"/>
        <end position="200"/>
    </location>
</feature>
<feature type="compositionally biased region" description="Basic and acidic residues" evidence="1">
    <location>
        <begin position="111"/>
        <end position="131"/>
    </location>
</feature>
<gene>
    <name evidence="2" type="ORF">ColLi_13424</name>
</gene>
<feature type="region of interest" description="Disordered" evidence="1">
    <location>
        <begin position="99"/>
        <end position="144"/>
    </location>
</feature>
<feature type="region of interest" description="Disordered" evidence="1">
    <location>
        <begin position="173"/>
        <end position="200"/>
    </location>
</feature>
<evidence type="ECO:0000313" key="2">
    <source>
        <dbReference type="EMBL" id="GJC90586.1"/>
    </source>
</evidence>
<comment type="caution">
    <text evidence="2">The sequence shown here is derived from an EMBL/GenBank/DDBJ whole genome shotgun (WGS) entry which is preliminary data.</text>
</comment>
<accession>A0AA37H063</accession>
<dbReference type="EMBL" id="BPPX01000056">
    <property type="protein sequence ID" value="GJC90586.1"/>
    <property type="molecule type" value="Genomic_DNA"/>
</dbReference>